<dbReference type="EMBL" id="GL448852">
    <property type="protein sequence ID" value="EFN83657.1"/>
    <property type="molecule type" value="Genomic_DNA"/>
</dbReference>
<dbReference type="Proteomes" id="UP000008237">
    <property type="component" value="Unassembled WGS sequence"/>
</dbReference>
<feature type="compositionally biased region" description="Pro residues" evidence="1">
    <location>
        <begin position="115"/>
        <end position="124"/>
    </location>
</feature>
<feature type="compositionally biased region" description="Polar residues" evidence="1">
    <location>
        <begin position="125"/>
        <end position="137"/>
    </location>
</feature>
<feature type="region of interest" description="Disordered" evidence="1">
    <location>
        <begin position="113"/>
        <end position="137"/>
    </location>
</feature>
<evidence type="ECO:0000256" key="1">
    <source>
        <dbReference type="SAM" id="MobiDB-lite"/>
    </source>
</evidence>
<dbReference type="InParanoid" id="E2BKX6"/>
<evidence type="ECO:0000313" key="2">
    <source>
        <dbReference type="EMBL" id="EFN83657.1"/>
    </source>
</evidence>
<keyword evidence="3" id="KW-1185">Reference proteome</keyword>
<sequence>MTYIGKENRGCHFVRVYLTGSLRIGPESLGFFFTLYNWAWLRAARLFLCLANVYSGESLLLLCTNCRALGYRRAVGFPKAVFSHISDSNYRSIHSTELEAAPIYPAGKEVASPLLRPPNEPPTKSPTNTWEKINSKL</sequence>
<dbReference type="AlphaFoldDB" id="E2BKX6"/>
<proteinExistence type="predicted"/>
<evidence type="ECO:0000313" key="3">
    <source>
        <dbReference type="Proteomes" id="UP000008237"/>
    </source>
</evidence>
<organism evidence="3">
    <name type="scientific">Harpegnathos saltator</name>
    <name type="common">Jerdon's jumping ant</name>
    <dbReference type="NCBI Taxonomy" id="610380"/>
    <lineage>
        <taxon>Eukaryota</taxon>
        <taxon>Metazoa</taxon>
        <taxon>Ecdysozoa</taxon>
        <taxon>Arthropoda</taxon>
        <taxon>Hexapoda</taxon>
        <taxon>Insecta</taxon>
        <taxon>Pterygota</taxon>
        <taxon>Neoptera</taxon>
        <taxon>Endopterygota</taxon>
        <taxon>Hymenoptera</taxon>
        <taxon>Apocrita</taxon>
        <taxon>Aculeata</taxon>
        <taxon>Formicoidea</taxon>
        <taxon>Formicidae</taxon>
        <taxon>Ponerinae</taxon>
        <taxon>Ponerini</taxon>
        <taxon>Harpegnathos</taxon>
    </lineage>
</organism>
<accession>E2BKX6</accession>
<protein>
    <submittedName>
        <fullName evidence="2">Uncharacterized protein</fullName>
    </submittedName>
</protein>
<reference evidence="2 3" key="1">
    <citation type="journal article" date="2010" name="Science">
        <title>Genomic comparison of the ants Camponotus floridanus and Harpegnathos saltator.</title>
        <authorList>
            <person name="Bonasio R."/>
            <person name="Zhang G."/>
            <person name="Ye C."/>
            <person name="Mutti N.S."/>
            <person name="Fang X."/>
            <person name="Qin N."/>
            <person name="Donahue G."/>
            <person name="Yang P."/>
            <person name="Li Q."/>
            <person name="Li C."/>
            <person name="Zhang P."/>
            <person name="Huang Z."/>
            <person name="Berger S.L."/>
            <person name="Reinberg D."/>
            <person name="Wang J."/>
            <person name="Liebig J."/>
        </authorList>
    </citation>
    <scope>NUCLEOTIDE SEQUENCE [LARGE SCALE GENOMIC DNA]</scope>
    <source>
        <strain evidence="2 3">R22 G/1</strain>
    </source>
</reference>
<gene>
    <name evidence="2" type="ORF">EAI_04518</name>
</gene>
<name>E2BKX6_HARSA</name>